<dbReference type="NCBIfam" id="NF001279">
    <property type="entry name" value="PRK00235.2-1"/>
    <property type="match status" value="1"/>
</dbReference>
<comment type="pathway">
    <text evidence="3 19">Cofactor biosynthesis; adenosylcobalamin biosynthesis; adenosylcobalamin from cob(II)yrinate a,c-diamide: step 7/7.</text>
</comment>
<protein>
    <recommendedName>
        <fullName evidence="6 19">Adenosylcobinamide-GDP ribazoletransferase</fullName>
        <ecNumber evidence="5 19">2.7.8.26</ecNumber>
    </recommendedName>
    <alternativeName>
        <fullName evidence="16 19">Cobalamin synthase</fullName>
    </alternativeName>
    <alternativeName>
        <fullName evidence="15 19">Cobalamin-5'-phosphate synthase</fullName>
    </alternativeName>
</protein>
<evidence type="ECO:0000256" key="15">
    <source>
        <dbReference type="ARBA" id="ARBA00032605"/>
    </source>
</evidence>
<evidence type="ECO:0000256" key="3">
    <source>
        <dbReference type="ARBA" id="ARBA00004663"/>
    </source>
</evidence>
<evidence type="ECO:0000256" key="19">
    <source>
        <dbReference type="HAMAP-Rule" id="MF_00719"/>
    </source>
</evidence>
<keyword evidence="7 19" id="KW-1003">Cell membrane</keyword>
<dbReference type="UniPathway" id="UPA00148">
    <property type="reaction ID" value="UER00238"/>
</dbReference>
<dbReference type="GO" id="GO:0051073">
    <property type="term" value="F:adenosylcobinamide-GDP ribazoletransferase activity"/>
    <property type="evidence" value="ECO:0007669"/>
    <property type="project" value="UniProtKB-UniRule"/>
</dbReference>
<comment type="function">
    <text evidence="14 19">Joins adenosylcobinamide-GDP and alpha-ribazole to generate adenosylcobalamin (Ado-cobalamin). Also synthesizes adenosylcobalamin 5'-phosphate from adenosylcobinamide-GDP and alpha-ribazole 5'-phosphate.</text>
</comment>
<dbReference type="EMBL" id="CP050124">
    <property type="protein sequence ID" value="QIP40999.1"/>
    <property type="molecule type" value="Genomic_DNA"/>
</dbReference>
<evidence type="ECO:0000256" key="1">
    <source>
        <dbReference type="ARBA" id="ARBA00001946"/>
    </source>
</evidence>
<dbReference type="GO" id="GO:0009236">
    <property type="term" value="P:cobalamin biosynthetic process"/>
    <property type="evidence" value="ECO:0007669"/>
    <property type="project" value="UniProtKB-UniRule"/>
</dbReference>
<evidence type="ECO:0000256" key="18">
    <source>
        <dbReference type="ARBA" id="ARBA00049504"/>
    </source>
</evidence>
<evidence type="ECO:0000256" key="9">
    <source>
        <dbReference type="ARBA" id="ARBA00022679"/>
    </source>
</evidence>
<dbReference type="InterPro" id="IPR003805">
    <property type="entry name" value="CobS"/>
</dbReference>
<feature type="transmembrane region" description="Helical" evidence="19">
    <location>
        <begin position="63"/>
        <end position="80"/>
    </location>
</feature>
<feature type="transmembrane region" description="Helical" evidence="19">
    <location>
        <begin position="144"/>
        <end position="162"/>
    </location>
</feature>
<feature type="transmembrane region" description="Helical" evidence="19">
    <location>
        <begin position="183"/>
        <end position="200"/>
    </location>
</feature>
<comment type="cofactor">
    <cofactor evidence="1 19">
        <name>Mg(2+)</name>
        <dbReference type="ChEBI" id="CHEBI:18420"/>
    </cofactor>
</comment>
<evidence type="ECO:0000256" key="17">
    <source>
        <dbReference type="ARBA" id="ARBA00048623"/>
    </source>
</evidence>
<keyword evidence="9 19" id="KW-0808">Transferase</keyword>
<keyword evidence="8 19" id="KW-0169">Cobalamin biosynthesis</keyword>
<comment type="catalytic activity">
    <reaction evidence="18 19">
        <text>alpha-ribazole 5'-phosphate + adenosylcob(III)inamide-GDP = adenosylcob(III)alamin 5'-phosphate + GMP + H(+)</text>
        <dbReference type="Rhea" id="RHEA:23560"/>
        <dbReference type="ChEBI" id="CHEBI:15378"/>
        <dbReference type="ChEBI" id="CHEBI:57918"/>
        <dbReference type="ChEBI" id="CHEBI:58115"/>
        <dbReference type="ChEBI" id="CHEBI:60487"/>
        <dbReference type="ChEBI" id="CHEBI:60493"/>
        <dbReference type="EC" id="2.7.8.26"/>
    </reaction>
</comment>
<dbReference type="EC" id="2.7.8.26" evidence="5 19"/>
<dbReference type="PANTHER" id="PTHR34148">
    <property type="entry name" value="ADENOSYLCOBINAMIDE-GDP RIBAZOLETRANSFERASE"/>
    <property type="match status" value="1"/>
</dbReference>
<reference evidence="20 21" key="1">
    <citation type="submission" date="2020-03" db="EMBL/GenBank/DDBJ databases">
        <title>Screen low temperature-resistant strains for efficient degradation of petroleum hydrocarbons under the low temperature.</title>
        <authorList>
            <person name="Wang Y."/>
            <person name="Chen J."/>
        </authorList>
    </citation>
    <scope>NUCLEOTIDE SEQUENCE [LARGE SCALE GENOMIC DNA]</scope>
    <source>
        <strain evidence="20 21">KB1</strain>
    </source>
</reference>
<evidence type="ECO:0000256" key="12">
    <source>
        <dbReference type="ARBA" id="ARBA00022989"/>
    </source>
</evidence>
<evidence type="ECO:0000256" key="4">
    <source>
        <dbReference type="ARBA" id="ARBA00010561"/>
    </source>
</evidence>
<evidence type="ECO:0000256" key="14">
    <source>
        <dbReference type="ARBA" id="ARBA00025228"/>
    </source>
</evidence>
<keyword evidence="12 19" id="KW-1133">Transmembrane helix</keyword>
<name>A0A6G9CVT1_RHOER</name>
<dbReference type="GO" id="GO:0008818">
    <property type="term" value="F:cobalamin 5'-phosphate synthase activity"/>
    <property type="evidence" value="ECO:0007669"/>
    <property type="project" value="UniProtKB-UniRule"/>
</dbReference>
<evidence type="ECO:0000256" key="10">
    <source>
        <dbReference type="ARBA" id="ARBA00022692"/>
    </source>
</evidence>
<feature type="transmembrane region" description="Helical" evidence="19">
    <location>
        <begin position="206"/>
        <end position="223"/>
    </location>
</feature>
<organism evidence="20 21">
    <name type="scientific">Rhodococcus erythropolis</name>
    <name type="common">Arthrobacter picolinophilus</name>
    <dbReference type="NCBI Taxonomy" id="1833"/>
    <lineage>
        <taxon>Bacteria</taxon>
        <taxon>Bacillati</taxon>
        <taxon>Actinomycetota</taxon>
        <taxon>Actinomycetes</taxon>
        <taxon>Mycobacteriales</taxon>
        <taxon>Nocardiaceae</taxon>
        <taxon>Rhodococcus</taxon>
        <taxon>Rhodococcus erythropolis group</taxon>
    </lineage>
</organism>
<comment type="similarity">
    <text evidence="4 19">Belongs to the CobS family.</text>
</comment>
<keyword evidence="10 19" id="KW-0812">Transmembrane</keyword>
<accession>A0A6G9CVT1</accession>
<evidence type="ECO:0000256" key="8">
    <source>
        <dbReference type="ARBA" id="ARBA00022573"/>
    </source>
</evidence>
<evidence type="ECO:0000256" key="16">
    <source>
        <dbReference type="ARBA" id="ARBA00032853"/>
    </source>
</evidence>
<feature type="transmembrane region" description="Helical" evidence="19">
    <location>
        <begin position="235"/>
        <end position="255"/>
    </location>
</feature>
<evidence type="ECO:0000256" key="11">
    <source>
        <dbReference type="ARBA" id="ARBA00022842"/>
    </source>
</evidence>
<evidence type="ECO:0000313" key="21">
    <source>
        <dbReference type="Proteomes" id="UP000502345"/>
    </source>
</evidence>
<dbReference type="HAMAP" id="MF_00719">
    <property type="entry name" value="CobS"/>
    <property type="match status" value="1"/>
</dbReference>
<dbReference type="GO" id="GO:0005886">
    <property type="term" value="C:plasma membrane"/>
    <property type="evidence" value="ECO:0007669"/>
    <property type="project" value="UniProtKB-SubCell"/>
</dbReference>
<evidence type="ECO:0000256" key="6">
    <source>
        <dbReference type="ARBA" id="ARBA00015850"/>
    </source>
</evidence>
<sequence length="257" mass="26086">MSVAGPLSGVPLAFSWLTVLPVRGPSDIDRTAGRRAIAAAPLTGIALGIAATFLLWGTTSIGLNPYLAGLLTVGALALGTRGMHVDGLADSVDGLGCYGPPERAREVMHSGGAGPFGVAALFIFLGLQSVSFGVLAVADSPTQWIAVLVSVAAGRVAVVFACRRGILASSPSGFGALVADSQPLWAAIVWSVPLIAASGFATDRWWLGPLVTASALVISVLCVRHCVRRFGGLNGDVLGFALELTATLTAVGLTLGL</sequence>
<evidence type="ECO:0000256" key="13">
    <source>
        <dbReference type="ARBA" id="ARBA00023136"/>
    </source>
</evidence>
<feature type="transmembrane region" description="Helical" evidence="19">
    <location>
        <begin position="113"/>
        <end position="138"/>
    </location>
</feature>
<keyword evidence="13 19" id="KW-0472">Membrane</keyword>
<comment type="catalytic activity">
    <reaction evidence="17 19">
        <text>alpha-ribazole + adenosylcob(III)inamide-GDP = adenosylcob(III)alamin + GMP + H(+)</text>
        <dbReference type="Rhea" id="RHEA:16049"/>
        <dbReference type="ChEBI" id="CHEBI:10329"/>
        <dbReference type="ChEBI" id="CHEBI:15378"/>
        <dbReference type="ChEBI" id="CHEBI:18408"/>
        <dbReference type="ChEBI" id="CHEBI:58115"/>
        <dbReference type="ChEBI" id="CHEBI:60487"/>
        <dbReference type="EC" id="2.7.8.26"/>
    </reaction>
</comment>
<evidence type="ECO:0000256" key="7">
    <source>
        <dbReference type="ARBA" id="ARBA00022475"/>
    </source>
</evidence>
<dbReference type="Pfam" id="PF02654">
    <property type="entry name" value="CobS"/>
    <property type="match status" value="1"/>
</dbReference>
<keyword evidence="11 19" id="KW-0460">Magnesium</keyword>
<dbReference type="Proteomes" id="UP000502345">
    <property type="component" value="Chromosome"/>
</dbReference>
<comment type="subcellular location">
    <subcellularLocation>
        <location evidence="2 19">Cell membrane</location>
        <topology evidence="2 19">Multi-pass membrane protein</topology>
    </subcellularLocation>
</comment>
<gene>
    <name evidence="19" type="primary">cobS</name>
    <name evidence="20" type="ORF">G9444_3755</name>
</gene>
<evidence type="ECO:0000256" key="5">
    <source>
        <dbReference type="ARBA" id="ARBA00013200"/>
    </source>
</evidence>
<dbReference type="PANTHER" id="PTHR34148:SF1">
    <property type="entry name" value="ADENOSYLCOBINAMIDE-GDP RIBAZOLETRANSFERASE"/>
    <property type="match status" value="1"/>
</dbReference>
<feature type="transmembrane region" description="Helical" evidence="19">
    <location>
        <begin position="36"/>
        <end position="57"/>
    </location>
</feature>
<evidence type="ECO:0000313" key="20">
    <source>
        <dbReference type="EMBL" id="QIP40999.1"/>
    </source>
</evidence>
<evidence type="ECO:0000256" key="2">
    <source>
        <dbReference type="ARBA" id="ARBA00004651"/>
    </source>
</evidence>
<dbReference type="AlphaFoldDB" id="A0A6G9CVT1"/>
<proteinExistence type="inferred from homology"/>